<reference evidence="5 6" key="1">
    <citation type="journal article" date="2017" name="Nat. Ecol. Evol.">
        <title>Scallop genome provides insights into evolution of bilaterian karyotype and development.</title>
        <authorList>
            <person name="Wang S."/>
            <person name="Zhang J."/>
            <person name="Jiao W."/>
            <person name="Li J."/>
            <person name="Xun X."/>
            <person name="Sun Y."/>
            <person name="Guo X."/>
            <person name="Huan P."/>
            <person name="Dong B."/>
            <person name="Zhang L."/>
            <person name="Hu X."/>
            <person name="Sun X."/>
            <person name="Wang J."/>
            <person name="Zhao C."/>
            <person name="Wang Y."/>
            <person name="Wang D."/>
            <person name="Huang X."/>
            <person name="Wang R."/>
            <person name="Lv J."/>
            <person name="Li Y."/>
            <person name="Zhang Z."/>
            <person name="Liu B."/>
            <person name="Lu W."/>
            <person name="Hui Y."/>
            <person name="Liang J."/>
            <person name="Zhou Z."/>
            <person name="Hou R."/>
            <person name="Li X."/>
            <person name="Liu Y."/>
            <person name="Li H."/>
            <person name="Ning X."/>
            <person name="Lin Y."/>
            <person name="Zhao L."/>
            <person name="Xing Q."/>
            <person name="Dou J."/>
            <person name="Li Y."/>
            <person name="Mao J."/>
            <person name="Guo H."/>
            <person name="Dou H."/>
            <person name="Li T."/>
            <person name="Mu C."/>
            <person name="Jiang W."/>
            <person name="Fu Q."/>
            <person name="Fu X."/>
            <person name="Miao Y."/>
            <person name="Liu J."/>
            <person name="Yu Q."/>
            <person name="Li R."/>
            <person name="Liao H."/>
            <person name="Li X."/>
            <person name="Kong Y."/>
            <person name="Jiang Z."/>
            <person name="Chourrout D."/>
            <person name="Li R."/>
            <person name="Bao Z."/>
        </authorList>
    </citation>
    <scope>NUCLEOTIDE SEQUENCE [LARGE SCALE GENOMIC DNA]</scope>
    <source>
        <strain evidence="5 6">PY_sf001</strain>
    </source>
</reference>
<sequence length="325" mass="36596">MKMQKPVDRNFTLAMERGNHLILPTAFHPINKYNQSHLVFDLYMAVASGSTQEARNILLSYPHVDFNIPVKGATALSLSLYKRHFDIFNLLMRHYEKSKNLNLNKSSKDHLNRVEPPIITACRMHFLEGVVALVNAGADIDAADNYNHTALWVACRQQMPDLVEYLISNGASVNKTDQFNRTPLLTALTYRVSSFITKTLIVHGSNLQGPKYPIGGTSAQHNPLFWASKHKAMEIVKLLLCAGIPLWEIRSVRRALVMDGDNDVAIIGLLDAEINNPPSLKQLCRMEIRSCISRNCNGKGFLKNIETLPLPVILKQHVSLRVLYM</sequence>
<dbReference type="Proteomes" id="UP000242188">
    <property type="component" value="Unassembled WGS sequence"/>
</dbReference>
<evidence type="ECO:0000256" key="3">
    <source>
        <dbReference type="PROSITE-ProRule" id="PRU00023"/>
    </source>
</evidence>
<dbReference type="SMART" id="SM00969">
    <property type="entry name" value="SOCS_box"/>
    <property type="match status" value="1"/>
</dbReference>
<dbReference type="InterPro" id="IPR002110">
    <property type="entry name" value="Ankyrin_rpt"/>
</dbReference>
<keyword evidence="2 3" id="KW-0040">ANK repeat</keyword>
<evidence type="ECO:0000313" key="5">
    <source>
        <dbReference type="EMBL" id="OWF37879.1"/>
    </source>
</evidence>
<dbReference type="Pfam" id="PF12796">
    <property type="entry name" value="Ank_2"/>
    <property type="match status" value="1"/>
</dbReference>
<evidence type="ECO:0000259" key="4">
    <source>
        <dbReference type="PROSITE" id="PS50225"/>
    </source>
</evidence>
<dbReference type="GO" id="GO:0035556">
    <property type="term" value="P:intracellular signal transduction"/>
    <property type="evidence" value="ECO:0007669"/>
    <property type="project" value="InterPro"/>
</dbReference>
<evidence type="ECO:0000256" key="2">
    <source>
        <dbReference type="ARBA" id="ARBA00023043"/>
    </source>
</evidence>
<dbReference type="CDD" id="cd03716">
    <property type="entry name" value="SOCS_ASB_like"/>
    <property type="match status" value="1"/>
</dbReference>
<dbReference type="SUPFAM" id="SSF158235">
    <property type="entry name" value="SOCS box-like"/>
    <property type="match status" value="1"/>
</dbReference>
<dbReference type="Gene3D" id="1.10.750.20">
    <property type="entry name" value="SOCS box"/>
    <property type="match status" value="1"/>
</dbReference>
<name>A0A210PN04_MIZYE</name>
<dbReference type="InterPro" id="IPR001496">
    <property type="entry name" value="SOCS_box"/>
</dbReference>
<dbReference type="OrthoDB" id="194358at2759"/>
<dbReference type="SMART" id="SM00248">
    <property type="entry name" value="ANK"/>
    <property type="match status" value="5"/>
</dbReference>
<dbReference type="PROSITE" id="PS50225">
    <property type="entry name" value="SOCS"/>
    <property type="match status" value="1"/>
</dbReference>
<dbReference type="EMBL" id="NEDP02005577">
    <property type="protein sequence ID" value="OWF37879.1"/>
    <property type="molecule type" value="Genomic_DNA"/>
</dbReference>
<keyword evidence="1" id="KW-0677">Repeat</keyword>
<dbReference type="SUPFAM" id="SSF48403">
    <property type="entry name" value="Ankyrin repeat"/>
    <property type="match status" value="1"/>
</dbReference>
<comment type="caution">
    <text evidence="5">The sequence shown here is derived from an EMBL/GenBank/DDBJ whole genome shotgun (WGS) entry which is preliminary data.</text>
</comment>
<dbReference type="InterPro" id="IPR036770">
    <property type="entry name" value="Ankyrin_rpt-contain_sf"/>
</dbReference>
<dbReference type="PANTHER" id="PTHR24198:SF165">
    <property type="entry name" value="ANKYRIN REPEAT-CONTAINING PROTEIN-RELATED"/>
    <property type="match status" value="1"/>
</dbReference>
<proteinExistence type="predicted"/>
<keyword evidence="6" id="KW-1185">Reference proteome</keyword>
<dbReference type="PANTHER" id="PTHR24198">
    <property type="entry name" value="ANKYRIN REPEAT AND PROTEIN KINASE DOMAIN-CONTAINING PROTEIN"/>
    <property type="match status" value="1"/>
</dbReference>
<organism evidence="5 6">
    <name type="scientific">Mizuhopecten yessoensis</name>
    <name type="common">Japanese scallop</name>
    <name type="synonym">Patinopecten yessoensis</name>
    <dbReference type="NCBI Taxonomy" id="6573"/>
    <lineage>
        <taxon>Eukaryota</taxon>
        <taxon>Metazoa</taxon>
        <taxon>Spiralia</taxon>
        <taxon>Lophotrochozoa</taxon>
        <taxon>Mollusca</taxon>
        <taxon>Bivalvia</taxon>
        <taxon>Autobranchia</taxon>
        <taxon>Pteriomorphia</taxon>
        <taxon>Pectinida</taxon>
        <taxon>Pectinoidea</taxon>
        <taxon>Pectinidae</taxon>
        <taxon>Mizuhopecten</taxon>
    </lineage>
</organism>
<evidence type="ECO:0000313" key="6">
    <source>
        <dbReference type="Proteomes" id="UP000242188"/>
    </source>
</evidence>
<dbReference type="PROSITE" id="PS50088">
    <property type="entry name" value="ANK_REPEAT"/>
    <property type="match status" value="1"/>
</dbReference>
<gene>
    <name evidence="5" type="ORF">KP79_PYT05557</name>
</gene>
<dbReference type="AlphaFoldDB" id="A0A210PN04"/>
<dbReference type="InterPro" id="IPR036036">
    <property type="entry name" value="SOCS_box-like_dom_sf"/>
</dbReference>
<evidence type="ECO:0000256" key="1">
    <source>
        <dbReference type="ARBA" id="ARBA00022737"/>
    </source>
</evidence>
<protein>
    <submittedName>
        <fullName evidence="5">Protein fem-1-like B</fullName>
    </submittedName>
</protein>
<dbReference type="STRING" id="6573.A0A210PN04"/>
<dbReference type="Gene3D" id="1.25.40.20">
    <property type="entry name" value="Ankyrin repeat-containing domain"/>
    <property type="match status" value="1"/>
</dbReference>
<dbReference type="FunFam" id="1.10.750.20:FF:000001">
    <property type="entry name" value="Ankyrin repeat and SOCS box containing 1"/>
    <property type="match status" value="1"/>
</dbReference>
<accession>A0A210PN04</accession>
<dbReference type="Pfam" id="PF07525">
    <property type="entry name" value="SOCS_box"/>
    <property type="match status" value="1"/>
</dbReference>
<feature type="domain" description="SOCS box" evidence="4">
    <location>
        <begin position="275"/>
        <end position="324"/>
    </location>
</feature>
<dbReference type="PROSITE" id="PS50297">
    <property type="entry name" value="ANK_REP_REGION"/>
    <property type="match status" value="1"/>
</dbReference>
<feature type="repeat" description="ANK" evidence="3">
    <location>
        <begin position="146"/>
        <end position="178"/>
    </location>
</feature>